<reference evidence="1 2" key="1">
    <citation type="submission" date="2020-07" db="EMBL/GenBank/DDBJ databases">
        <title>Genomic Encyclopedia of Type Strains, Phase IV (KMG-V): Genome sequencing to study the core and pangenomes of soil and plant-associated prokaryotes.</title>
        <authorList>
            <person name="Whitman W."/>
        </authorList>
    </citation>
    <scope>NUCLEOTIDE SEQUENCE [LARGE SCALE GENOMIC DNA]</scope>
    <source>
        <strain evidence="1 2">M8UP30</strain>
    </source>
</reference>
<dbReference type="Proteomes" id="UP000534186">
    <property type="component" value="Unassembled WGS sequence"/>
</dbReference>
<organism evidence="1 2">
    <name type="scientific">Tunturiibacter lichenicola</name>
    <dbReference type="NCBI Taxonomy" id="2051959"/>
    <lineage>
        <taxon>Bacteria</taxon>
        <taxon>Pseudomonadati</taxon>
        <taxon>Acidobacteriota</taxon>
        <taxon>Terriglobia</taxon>
        <taxon>Terriglobales</taxon>
        <taxon>Acidobacteriaceae</taxon>
        <taxon>Tunturiibacter</taxon>
    </lineage>
</organism>
<sequence>MGYWVGFVHAASQQNSAQVFSDAATIYKVDADAINLKVKE</sequence>
<evidence type="ECO:0000313" key="2">
    <source>
        <dbReference type="Proteomes" id="UP000534186"/>
    </source>
</evidence>
<gene>
    <name evidence="1" type="ORF">HDF12_002854</name>
</gene>
<dbReference type="EMBL" id="JACCCV010000002">
    <property type="protein sequence ID" value="NYF52455.1"/>
    <property type="molecule type" value="Genomic_DNA"/>
</dbReference>
<accession>A0A7Y9TAN0</accession>
<proteinExistence type="predicted"/>
<comment type="caution">
    <text evidence="1">The sequence shown here is derived from an EMBL/GenBank/DDBJ whole genome shotgun (WGS) entry which is preliminary data.</text>
</comment>
<dbReference type="AlphaFoldDB" id="A0A7Y9TAN0"/>
<protein>
    <submittedName>
        <fullName evidence="1">Uncharacterized protein</fullName>
    </submittedName>
</protein>
<name>A0A7Y9TAN0_9BACT</name>
<evidence type="ECO:0000313" key="1">
    <source>
        <dbReference type="EMBL" id="NYF52455.1"/>
    </source>
</evidence>